<dbReference type="PIRSF" id="PIRSF017082">
    <property type="entry name" value="YflP"/>
    <property type="match status" value="1"/>
</dbReference>
<dbReference type="EMBL" id="JAGIZA010000023">
    <property type="protein sequence ID" value="MBP0495897.1"/>
    <property type="molecule type" value="Genomic_DNA"/>
</dbReference>
<comment type="caution">
    <text evidence="3">The sequence shown here is derived from an EMBL/GenBank/DDBJ whole genome shotgun (WGS) entry which is preliminary data.</text>
</comment>
<accession>A0A940SA76</accession>
<dbReference type="Gene3D" id="3.40.190.10">
    <property type="entry name" value="Periplasmic binding protein-like II"/>
    <property type="match status" value="1"/>
</dbReference>
<dbReference type="AlphaFoldDB" id="A0A940SA76"/>
<feature type="chain" id="PRO_5037644258" evidence="2">
    <location>
        <begin position="22"/>
        <end position="322"/>
    </location>
</feature>
<feature type="signal peptide" evidence="2">
    <location>
        <begin position="1"/>
        <end position="21"/>
    </location>
</feature>
<organism evidence="3 4">
    <name type="scientific">Roseomonas indoligenes</name>
    <dbReference type="NCBI Taxonomy" id="2820811"/>
    <lineage>
        <taxon>Bacteria</taxon>
        <taxon>Pseudomonadati</taxon>
        <taxon>Pseudomonadota</taxon>
        <taxon>Alphaproteobacteria</taxon>
        <taxon>Acetobacterales</taxon>
        <taxon>Roseomonadaceae</taxon>
        <taxon>Roseomonas</taxon>
    </lineage>
</organism>
<dbReference type="CDD" id="cd07012">
    <property type="entry name" value="PBP2_Bug_TTT"/>
    <property type="match status" value="1"/>
</dbReference>
<evidence type="ECO:0000313" key="4">
    <source>
        <dbReference type="Proteomes" id="UP000677537"/>
    </source>
</evidence>
<dbReference type="Gene3D" id="3.40.190.150">
    <property type="entry name" value="Bordetella uptake gene, domain 1"/>
    <property type="match status" value="1"/>
</dbReference>
<dbReference type="InterPro" id="IPR042100">
    <property type="entry name" value="Bug_dom1"/>
</dbReference>
<name>A0A940SA76_9PROT</name>
<comment type="similarity">
    <text evidence="1">Belongs to the UPF0065 (bug) family.</text>
</comment>
<evidence type="ECO:0000313" key="3">
    <source>
        <dbReference type="EMBL" id="MBP0495897.1"/>
    </source>
</evidence>
<evidence type="ECO:0000256" key="2">
    <source>
        <dbReference type="SAM" id="SignalP"/>
    </source>
</evidence>
<gene>
    <name evidence="3" type="ORF">J5Y10_24140</name>
</gene>
<keyword evidence="4" id="KW-1185">Reference proteome</keyword>
<reference evidence="3" key="1">
    <citation type="submission" date="2021-03" db="EMBL/GenBank/DDBJ databases">
        <authorList>
            <person name="So Y."/>
        </authorList>
    </citation>
    <scope>NUCLEOTIDE SEQUENCE</scope>
    <source>
        <strain evidence="3">SG15</strain>
    </source>
</reference>
<dbReference type="RefSeq" id="WP_209376694.1">
    <property type="nucleotide sequence ID" value="NZ_JAGIZA010000023.1"/>
</dbReference>
<dbReference type="Proteomes" id="UP000677537">
    <property type="component" value="Unassembled WGS sequence"/>
</dbReference>
<keyword evidence="2" id="KW-0732">Signal</keyword>
<protein>
    <submittedName>
        <fullName evidence="3">Tripartite tricarboxylate transporter substrate binding protein</fullName>
    </submittedName>
</protein>
<proteinExistence type="inferred from homology"/>
<dbReference type="PANTHER" id="PTHR42928:SF5">
    <property type="entry name" value="BLR1237 PROTEIN"/>
    <property type="match status" value="1"/>
</dbReference>
<sequence length="322" mass="34141">MRRRALLAAPVLALAARAARAQSWPARPVRVIIPFPPGGGIDILVRAVGAELSARWGQPVVVENRAGASGIIGAEAAARSAPDGYTLLGTVNQTFTTNRFLFRTLPYDPDQGFTPVSLMVQSDHMLLAHPSVEADDVAGLIRLAKSKPGSLTYGSFGSGTQPQLVYEAMNQHEKLDILHVPYNGIAPLMLATTRGEVMLATGSASVAGELIRTGKIKALGTAGGRRIGQFPKVPTTAEQGYPYIRASIWYGLFAPAGTPDEVVTRLGNDVRAVLNTPAFTQAQVTNRGLDLVASDGAALTREIRDETASVGEIIRAARIEPQ</sequence>
<dbReference type="PANTHER" id="PTHR42928">
    <property type="entry name" value="TRICARBOXYLATE-BINDING PROTEIN"/>
    <property type="match status" value="1"/>
</dbReference>
<dbReference type="Pfam" id="PF03401">
    <property type="entry name" value="TctC"/>
    <property type="match status" value="1"/>
</dbReference>
<dbReference type="InterPro" id="IPR005064">
    <property type="entry name" value="BUG"/>
</dbReference>
<evidence type="ECO:0000256" key="1">
    <source>
        <dbReference type="ARBA" id="ARBA00006987"/>
    </source>
</evidence>